<reference evidence="1" key="2">
    <citation type="journal article" date="2023" name="Int. J. Mol. Sci.">
        <title>De Novo Assembly and Annotation of 11 Diverse Shrub Willow (Salix) Genomes Reveals Novel Gene Organization in Sex-Linked Regions.</title>
        <authorList>
            <person name="Hyden B."/>
            <person name="Feng K."/>
            <person name="Yates T.B."/>
            <person name="Jawdy S."/>
            <person name="Cereghino C."/>
            <person name="Smart L.B."/>
            <person name="Muchero W."/>
        </authorList>
    </citation>
    <scope>NUCLEOTIDE SEQUENCE</scope>
    <source>
        <tissue evidence="1">Shoot tip</tissue>
    </source>
</reference>
<gene>
    <name evidence="1" type="ORF">OIU79_016581</name>
</gene>
<reference evidence="1" key="1">
    <citation type="submission" date="2022-11" db="EMBL/GenBank/DDBJ databases">
        <authorList>
            <person name="Hyden B.L."/>
            <person name="Feng K."/>
            <person name="Yates T."/>
            <person name="Jawdy S."/>
            <person name="Smart L.B."/>
            <person name="Muchero W."/>
        </authorList>
    </citation>
    <scope>NUCLEOTIDE SEQUENCE</scope>
    <source>
        <tissue evidence="1">Shoot tip</tissue>
    </source>
</reference>
<dbReference type="Proteomes" id="UP001151532">
    <property type="component" value="Chromosome 2"/>
</dbReference>
<evidence type="ECO:0000313" key="2">
    <source>
        <dbReference type="Proteomes" id="UP001151532"/>
    </source>
</evidence>
<sequence length="88" mass="9989">MSTGRERRPLSLLCNCIRTGGFFSSATIPSQPRLKIEQQGWICKWVLCDSLKLWHMVDHKCDASSRSPHGYCRKNLNLNSDGVVVQIL</sequence>
<accession>A0A9Q0PER5</accession>
<proteinExistence type="predicted"/>
<organism evidence="1 2">
    <name type="scientific">Salix purpurea</name>
    <name type="common">Purple osier willow</name>
    <dbReference type="NCBI Taxonomy" id="77065"/>
    <lineage>
        <taxon>Eukaryota</taxon>
        <taxon>Viridiplantae</taxon>
        <taxon>Streptophyta</taxon>
        <taxon>Embryophyta</taxon>
        <taxon>Tracheophyta</taxon>
        <taxon>Spermatophyta</taxon>
        <taxon>Magnoliopsida</taxon>
        <taxon>eudicotyledons</taxon>
        <taxon>Gunneridae</taxon>
        <taxon>Pentapetalae</taxon>
        <taxon>rosids</taxon>
        <taxon>fabids</taxon>
        <taxon>Malpighiales</taxon>
        <taxon>Salicaceae</taxon>
        <taxon>Saliceae</taxon>
        <taxon>Salix</taxon>
    </lineage>
</organism>
<evidence type="ECO:0000313" key="1">
    <source>
        <dbReference type="EMBL" id="KAJ6686863.1"/>
    </source>
</evidence>
<protein>
    <submittedName>
        <fullName evidence="1">Uncharacterized protein</fullName>
    </submittedName>
</protein>
<keyword evidence="2" id="KW-1185">Reference proteome</keyword>
<dbReference type="EMBL" id="JAPFFK010000019">
    <property type="protein sequence ID" value="KAJ6686863.1"/>
    <property type="molecule type" value="Genomic_DNA"/>
</dbReference>
<dbReference type="AlphaFoldDB" id="A0A9Q0PER5"/>
<comment type="caution">
    <text evidence="1">The sequence shown here is derived from an EMBL/GenBank/DDBJ whole genome shotgun (WGS) entry which is preliminary data.</text>
</comment>
<name>A0A9Q0PER5_SALPP</name>